<dbReference type="Proteomes" id="UP001056120">
    <property type="component" value="Linkage Group LG20"/>
</dbReference>
<comment type="caution">
    <text evidence="1">The sequence shown here is derived from an EMBL/GenBank/DDBJ whole genome shotgun (WGS) entry which is preliminary data.</text>
</comment>
<accession>A0ACB9D9P6</accession>
<reference evidence="2" key="1">
    <citation type="journal article" date="2022" name="Mol. Ecol. Resour.">
        <title>The genomes of chicory, endive, great burdock and yacon provide insights into Asteraceae palaeo-polyploidization history and plant inulin production.</title>
        <authorList>
            <person name="Fan W."/>
            <person name="Wang S."/>
            <person name="Wang H."/>
            <person name="Wang A."/>
            <person name="Jiang F."/>
            <person name="Liu H."/>
            <person name="Zhao H."/>
            <person name="Xu D."/>
            <person name="Zhang Y."/>
        </authorList>
    </citation>
    <scope>NUCLEOTIDE SEQUENCE [LARGE SCALE GENOMIC DNA]</scope>
    <source>
        <strain evidence="2">cv. Yunnan</strain>
    </source>
</reference>
<protein>
    <submittedName>
        <fullName evidence="1">Uncharacterized protein</fullName>
    </submittedName>
</protein>
<organism evidence="1 2">
    <name type="scientific">Smallanthus sonchifolius</name>
    <dbReference type="NCBI Taxonomy" id="185202"/>
    <lineage>
        <taxon>Eukaryota</taxon>
        <taxon>Viridiplantae</taxon>
        <taxon>Streptophyta</taxon>
        <taxon>Embryophyta</taxon>
        <taxon>Tracheophyta</taxon>
        <taxon>Spermatophyta</taxon>
        <taxon>Magnoliopsida</taxon>
        <taxon>eudicotyledons</taxon>
        <taxon>Gunneridae</taxon>
        <taxon>Pentapetalae</taxon>
        <taxon>asterids</taxon>
        <taxon>campanulids</taxon>
        <taxon>Asterales</taxon>
        <taxon>Asteraceae</taxon>
        <taxon>Asteroideae</taxon>
        <taxon>Heliantheae alliance</taxon>
        <taxon>Millerieae</taxon>
        <taxon>Smallanthus</taxon>
    </lineage>
</organism>
<evidence type="ECO:0000313" key="2">
    <source>
        <dbReference type="Proteomes" id="UP001056120"/>
    </source>
</evidence>
<gene>
    <name evidence="1" type="ORF">L1987_61031</name>
</gene>
<proteinExistence type="predicted"/>
<keyword evidence="2" id="KW-1185">Reference proteome</keyword>
<name>A0ACB9D9P6_9ASTR</name>
<sequence length="104" mass="11073">MVVTSPLNGHLEYAVMNNIGLAGIQVVKIPLKIENKLLNNLSKLSPPEIALMVLFYHSGVVFVLSRQKAPEVNLHDQKVRTPGSGTQPIAAAPPAPSNPPTADS</sequence>
<reference evidence="1 2" key="2">
    <citation type="journal article" date="2022" name="Mol. Ecol. Resour.">
        <title>The genomes of chicory, endive, great burdock and yacon provide insights into Asteraceae paleo-polyploidization history and plant inulin production.</title>
        <authorList>
            <person name="Fan W."/>
            <person name="Wang S."/>
            <person name="Wang H."/>
            <person name="Wang A."/>
            <person name="Jiang F."/>
            <person name="Liu H."/>
            <person name="Zhao H."/>
            <person name="Xu D."/>
            <person name="Zhang Y."/>
        </authorList>
    </citation>
    <scope>NUCLEOTIDE SEQUENCE [LARGE SCALE GENOMIC DNA]</scope>
    <source>
        <strain evidence="2">cv. Yunnan</strain>
        <tissue evidence="1">Leaves</tissue>
    </source>
</reference>
<dbReference type="EMBL" id="CM042037">
    <property type="protein sequence ID" value="KAI3743324.1"/>
    <property type="molecule type" value="Genomic_DNA"/>
</dbReference>
<evidence type="ECO:0000313" key="1">
    <source>
        <dbReference type="EMBL" id="KAI3743324.1"/>
    </source>
</evidence>